<sequence length="131" mass="13524">MGRAWAGEADVSGWAVSLSLPASGKVDVGRGGGQEKEGQTGPGHLLVVAGRLWVASGVPGSQAWADGQKRPGGGQVADGRGRSMRACDGEGRACEPVGRNVCQFCLMSSWSVGERHALLSECLCEIMVEGQ</sequence>
<proteinExistence type="predicted"/>
<protein>
    <submittedName>
        <fullName evidence="1">Uncharacterized protein</fullName>
    </submittedName>
</protein>
<evidence type="ECO:0000313" key="2">
    <source>
        <dbReference type="Proteomes" id="UP000887116"/>
    </source>
</evidence>
<feature type="non-terminal residue" evidence="1">
    <location>
        <position position="1"/>
    </location>
</feature>
<dbReference type="Proteomes" id="UP000887116">
    <property type="component" value="Unassembled WGS sequence"/>
</dbReference>
<name>A0A8X6IZZ2_TRICU</name>
<comment type="caution">
    <text evidence="1">The sequence shown here is derived from an EMBL/GenBank/DDBJ whole genome shotgun (WGS) entry which is preliminary data.</text>
</comment>
<evidence type="ECO:0000313" key="1">
    <source>
        <dbReference type="EMBL" id="GFR31594.1"/>
    </source>
</evidence>
<gene>
    <name evidence="1" type="ORF">TNCT_300051</name>
</gene>
<dbReference type="AlphaFoldDB" id="A0A8X6IZZ2"/>
<keyword evidence="2" id="KW-1185">Reference proteome</keyword>
<reference evidence="1" key="1">
    <citation type="submission" date="2020-07" db="EMBL/GenBank/DDBJ databases">
        <title>Multicomponent nature underlies the extraordinary mechanical properties of spider dragline silk.</title>
        <authorList>
            <person name="Kono N."/>
            <person name="Nakamura H."/>
            <person name="Mori M."/>
            <person name="Yoshida Y."/>
            <person name="Ohtoshi R."/>
            <person name="Malay A.D."/>
            <person name="Moran D.A.P."/>
            <person name="Tomita M."/>
            <person name="Numata K."/>
            <person name="Arakawa K."/>
        </authorList>
    </citation>
    <scope>NUCLEOTIDE SEQUENCE</scope>
</reference>
<accession>A0A8X6IZZ2</accession>
<dbReference type="EMBL" id="BMAO01039457">
    <property type="protein sequence ID" value="GFR31594.1"/>
    <property type="molecule type" value="Genomic_DNA"/>
</dbReference>
<organism evidence="1 2">
    <name type="scientific">Trichonephila clavata</name>
    <name type="common">Joro spider</name>
    <name type="synonym">Nephila clavata</name>
    <dbReference type="NCBI Taxonomy" id="2740835"/>
    <lineage>
        <taxon>Eukaryota</taxon>
        <taxon>Metazoa</taxon>
        <taxon>Ecdysozoa</taxon>
        <taxon>Arthropoda</taxon>
        <taxon>Chelicerata</taxon>
        <taxon>Arachnida</taxon>
        <taxon>Araneae</taxon>
        <taxon>Araneomorphae</taxon>
        <taxon>Entelegynae</taxon>
        <taxon>Araneoidea</taxon>
        <taxon>Nephilidae</taxon>
        <taxon>Trichonephila</taxon>
    </lineage>
</organism>